<name>A0A508AHC8_9GAMM</name>
<dbReference type="AlphaFoldDB" id="A0A508AHC8"/>
<gene>
    <name evidence="3" type="ORF">FKV24_012845</name>
</gene>
<keyword evidence="2" id="KW-0813">Transport</keyword>
<protein>
    <submittedName>
        <fullName evidence="3">Uncharacterized protein</fullName>
    </submittedName>
</protein>
<dbReference type="PANTHER" id="PTHR30413:SF10">
    <property type="entry name" value="CAPSULE POLYSACCHARIDE EXPORT INNER-MEMBRANE PROTEIN CTRC"/>
    <property type="match status" value="1"/>
</dbReference>
<evidence type="ECO:0000313" key="3">
    <source>
        <dbReference type="EMBL" id="KAB8179313.1"/>
    </source>
</evidence>
<accession>A0A508AHC8</accession>
<dbReference type="PANTHER" id="PTHR30413">
    <property type="entry name" value="INNER MEMBRANE TRANSPORT PERMEASE"/>
    <property type="match status" value="1"/>
</dbReference>
<evidence type="ECO:0000256" key="1">
    <source>
        <dbReference type="ARBA" id="ARBA00007783"/>
    </source>
</evidence>
<proteinExistence type="inferred from homology"/>
<evidence type="ECO:0000256" key="2">
    <source>
        <dbReference type="ARBA" id="ARBA00022448"/>
    </source>
</evidence>
<dbReference type="Proteomes" id="UP000320431">
    <property type="component" value="Unassembled WGS sequence"/>
</dbReference>
<evidence type="ECO:0000313" key="4">
    <source>
        <dbReference type="Proteomes" id="UP000320431"/>
    </source>
</evidence>
<comment type="caution">
    <text evidence="3">The sequence shown here is derived from an EMBL/GenBank/DDBJ whole genome shotgun (WGS) entry which is preliminary data.</text>
</comment>
<dbReference type="GO" id="GO:0015920">
    <property type="term" value="P:lipopolysaccharide transport"/>
    <property type="evidence" value="ECO:0007669"/>
    <property type="project" value="TreeGrafter"/>
</dbReference>
<organism evidence="3 4">
    <name type="scientific">Marilutibacter maris</name>
    <dbReference type="NCBI Taxonomy" id="1605891"/>
    <lineage>
        <taxon>Bacteria</taxon>
        <taxon>Pseudomonadati</taxon>
        <taxon>Pseudomonadota</taxon>
        <taxon>Gammaproteobacteria</taxon>
        <taxon>Lysobacterales</taxon>
        <taxon>Lysobacteraceae</taxon>
        <taxon>Marilutibacter</taxon>
    </lineage>
</organism>
<dbReference type="EMBL" id="VICD02000219">
    <property type="protein sequence ID" value="KAB8179313.1"/>
    <property type="molecule type" value="Genomic_DNA"/>
</dbReference>
<comment type="similarity">
    <text evidence="1">Belongs to the ABC-2 integral membrane protein family.</text>
</comment>
<reference evidence="3 4" key="1">
    <citation type="submission" date="2019-10" db="EMBL/GenBank/DDBJ databases">
        <title>Lysobacter alkalisoli sp. nov., isolated from saline-alkaline soil.</title>
        <authorList>
            <person name="Sun J.-Q."/>
        </authorList>
    </citation>
    <scope>NUCLEOTIDE SEQUENCE [LARGE SCALE GENOMIC DNA]</scope>
    <source>
        <strain evidence="3 4">KCTC 42381</strain>
    </source>
</reference>
<sequence length="278" mass="30789">MTRPDSGSPPQPTAAHHLPWGASAREWRDALAMNDLWINLALEDLRDRYRRTALGLAWIVVSFALFVAVKVAIFGQLSSVPAAEFGLFVTLGFGLWTFINSTMTDACTAYTHARHWILGTATPYPVYILQSVARNIMTFMLVFLVMVAALALKPSLWSPTMLWAIPGLLAYALCSVWLTALLAPLCVYYRDLHHAVQTFMRLLFFATPILWLPSTNGMLASIAVWNPASHFVAIVREPLLYGNVPLDSWLVVAGINLAGLPAGILAYARSRSSLIFWI</sequence>